<evidence type="ECO:0008006" key="9">
    <source>
        <dbReference type="Google" id="ProtNLM"/>
    </source>
</evidence>
<comment type="caution">
    <text evidence="7">The sequence shown here is derived from an EMBL/GenBank/DDBJ whole genome shotgun (WGS) entry which is preliminary data.</text>
</comment>
<dbReference type="AlphaFoldDB" id="A0A642KMG2"/>
<keyword evidence="4" id="KW-0812">Transmembrane</keyword>
<sequence>MNVKKFDKNFVFDKSIKIDYKYFIKRLLLPFWDVFYSVLIKLNTPKKKYPRKFQLVICAIFKNEAVFLKEWIEYHRIIGVEHFYLYNNFSNDEYEMVLRPYIDIDLVTLIDWPINQGQMLAYEHFWKNYREQTQWVTFIDIDEFYCPYNCLDLKKWLKKFKDKPSVVVYWMMFGTSGNYSHDYNRLVIEQYVVSWDKMYSMGKIFINTNWNFFKMYHHCIEAKCELFGISFRVPSVNEFGKYLKWDYIPRSAVGKARFSIQLNHYWTKSFEETINRKFKRGDVALRDAPTHNLDAFYFCEHNCCTINYKIYRFMIQLKLAMGIC</sequence>
<evidence type="ECO:0000256" key="1">
    <source>
        <dbReference type="ARBA" id="ARBA00004167"/>
    </source>
</evidence>
<dbReference type="GO" id="GO:0016757">
    <property type="term" value="F:glycosyltransferase activity"/>
    <property type="evidence" value="ECO:0007669"/>
    <property type="project" value="UniProtKB-KW"/>
</dbReference>
<dbReference type="InterPro" id="IPR008166">
    <property type="entry name" value="Glyco_transf_92"/>
</dbReference>
<evidence type="ECO:0000256" key="2">
    <source>
        <dbReference type="ARBA" id="ARBA00022676"/>
    </source>
</evidence>
<evidence type="ECO:0000256" key="5">
    <source>
        <dbReference type="ARBA" id="ARBA00022989"/>
    </source>
</evidence>
<dbReference type="Pfam" id="PF01697">
    <property type="entry name" value="Glyco_transf_92"/>
    <property type="match status" value="1"/>
</dbReference>
<protein>
    <recommendedName>
        <fullName evidence="9">Glycosyltransferase family 92 protein</fullName>
    </recommendedName>
</protein>
<name>A0A642KMG2_BACFG</name>
<dbReference type="PANTHER" id="PTHR21461">
    <property type="entry name" value="GLYCOSYLTRANSFERASE FAMILY 92 PROTEIN"/>
    <property type="match status" value="1"/>
</dbReference>
<dbReference type="GO" id="GO:0016020">
    <property type="term" value="C:membrane"/>
    <property type="evidence" value="ECO:0007669"/>
    <property type="project" value="UniProtKB-SubCell"/>
</dbReference>
<evidence type="ECO:0000313" key="8">
    <source>
        <dbReference type="Proteomes" id="UP000436803"/>
    </source>
</evidence>
<dbReference type="InterPro" id="IPR029044">
    <property type="entry name" value="Nucleotide-diphossugar_trans"/>
</dbReference>
<dbReference type="Proteomes" id="UP000436803">
    <property type="component" value="Unassembled WGS sequence"/>
</dbReference>
<organism evidence="7 8">
    <name type="scientific">Bacteroides fragilis</name>
    <dbReference type="NCBI Taxonomy" id="817"/>
    <lineage>
        <taxon>Bacteria</taxon>
        <taxon>Pseudomonadati</taxon>
        <taxon>Bacteroidota</taxon>
        <taxon>Bacteroidia</taxon>
        <taxon>Bacteroidales</taxon>
        <taxon>Bacteroidaceae</taxon>
        <taxon>Bacteroides</taxon>
    </lineage>
</organism>
<keyword evidence="3" id="KW-0808">Transferase</keyword>
<evidence type="ECO:0000256" key="4">
    <source>
        <dbReference type="ARBA" id="ARBA00022692"/>
    </source>
</evidence>
<comment type="subcellular location">
    <subcellularLocation>
        <location evidence="1">Membrane</location>
        <topology evidence="1">Single-pass membrane protein</topology>
    </subcellularLocation>
</comment>
<evidence type="ECO:0000256" key="6">
    <source>
        <dbReference type="ARBA" id="ARBA00023136"/>
    </source>
</evidence>
<dbReference type="GO" id="GO:0005737">
    <property type="term" value="C:cytoplasm"/>
    <property type="evidence" value="ECO:0007669"/>
    <property type="project" value="TreeGrafter"/>
</dbReference>
<keyword evidence="6" id="KW-0472">Membrane</keyword>
<reference evidence="7 8" key="1">
    <citation type="journal article" date="2019" name="Nat. Med.">
        <title>A library of human gut bacterial isolates paired with longitudinal multiomics data enables mechanistic microbiome research.</title>
        <authorList>
            <person name="Poyet M."/>
            <person name="Groussin M."/>
            <person name="Gibbons S.M."/>
            <person name="Avila-Pacheco J."/>
            <person name="Jiang X."/>
            <person name="Kearney S.M."/>
            <person name="Perrotta A.R."/>
            <person name="Berdy B."/>
            <person name="Zhao S."/>
            <person name="Lieberman T.D."/>
            <person name="Swanson P.K."/>
            <person name="Smith M."/>
            <person name="Roesemann S."/>
            <person name="Alexander J.E."/>
            <person name="Rich S.A."/>
            <person name="Livny J."/>
            <person name="Vlamakis H."/>
            <person name="Clish C."/>
            <person name="Bullock K."/>
            <person name="Deik A."/>
            <person name="Scott J."/>
            <person name="Pierce K.A."/>
            <person name="Xavier R.J."/>
            <person name="Alm E.J."/>
        </authorList>
    </citation>
    <scope>NUCLEOTIDE SEQUENCE [LARGE SCALE GENOMIC DNA]</scope>
    <source>
        <strain evidence="7 8">BIOML-A7</strain>
    </source>
</reference>
<dbReference type="EMBL" id="VWAW01000012">
    <property type="protein sequence ID" value="KAA5172315.1"/>
    <property type="molecule type" value="Genomic_DNA"/>
</dbReference>
<gene>
    <name evidence="7" type="ORF">F2Z29_14695</name>
</gene>
<accession>A0A642KMG2</accession>
<evidence type="ECO:0000256" key="3">
    <source>
        <dbReference type="ARBA" id="ARBA00022679"/>
    </source>
</evidence>
<keyword evidence="2" id="KW-0328">Glycosyltransferase</keyword>
<keyword evidence="5" id="KW-1133">Transmembrane helix</keyword>
<proteinExistence type="predicted"/>
<dbReference type="PANTHER" id="PTHR21461:SF69">
    <property type="entry name" value="GLYCOSYLTRANSFERASE FAMILY 92 PROTEIN"/>
    <property type="match status" value="1"/>
</dbReference>
<dbReference type="SUPFAM" id="SSF53448">
    <property type="entry name" value="Nucleotide-diphospho-sugar transferases"/>
    <property type="match status" value="1"/>
</dbReference>
<evidence type="ECO:0000313" key="7">
    <source>
        <dbReference type="EMBL" id="KAA5172315.1"/>
    </source>
</evidence>